<dbReference type="EMBL" id="JBHLWI010000027">
    <property type="protein sequence ID" value="MFC0262897.1"/>
    <property type="molecule type" value="Genomic_DNA"/>
</dbReference>
<name>A0ABV6FSQ6_9BACT</name>
<dbReference type="PANTHER" id="PTHR30037">
    <property type="entry name" value="DNA-3-METHYLADENINE GLYCOSYLASE 1"/>
    <property type="match status" value="1"/>
</dbReference>
<dbReference type="InterPro" id="IPR005019">
    <property type="entry name" value="Adenine_glyco"/>
</dbReference>
<dbReference type="SUPFAM" id="SSF48150">
    <property type="entry name" value="DNA-glycosylase"/>
    <property type="match status" value="1"/>
</dbReference>
<sequence>MATSSETQVHDKFRCPWCMGFKEYMHYHDEEWGVPVFDDQKQFEFLVLESAQAGLSWSTILKKREGYRQAFADFDYRIVADMPEGYVQELLQNAGIIRNELKIRAAINNARRFMEIQASSGSFSHYIWDFVDGKPVQNEWKSLSEIPATTAISDRLAKDLKKKGFKFLGSTTLYAHMQATGLVNDHMVECWRYEEVRNLGLSL</sequence>
<comment type="caution">
    <text evidence="1">The sequence shown here is derived from an EMBL/GenBank/DDBJ whole genome shotgun (WGS) entry which is preliminary data.</text>
</comment>
<dbReference type="Pfam" id="PF03352">
    <property type="entry name" value="Adenine_glyco"/>
    <property type="match status" value="1"/>
</dbReference>
<evidence type="ECO:0000313" key="1">
    <source>
        <dbReference type="EMBL" id="MFC0262897.1"/>
    </source>
</evidence>
<reference evidence="1 2" key="1">
    <citation type="submission" date="2024-09" db="EMBL/GenBank/DDBJ databases">
        <authorList>
            <person name="Sun Q."/>
            <person name="Mori K."/>
        </authorList>
    </citation>
    <scope>NUCLEOTIDE SEQUENCE [LARGE SCALE GENOMIC DNA]</scope>
    <source>
        <strain evidence="1 2">CCM 7650</strain>
    </source>
</reference>
<protein>
    <submittedName>
        <fullName evidence="1">DNA-3-methyladenine glycosylase I</fullName>
    </submittedName>
</protein>
<evidence type="ECO:0000313" key="2">
    <source>
        <dbReference type="Proteomes" id="UP001589797"/>
    </source>
</evidence>
<dbReference type="PANTHER" id="PTHR30037:SF4">
    <property type="entry name" value="DNA-3-METHYLADENINE GLYCOSYLASE I"/>
    <property type="match status" value="1"/>
</dbReference>
<dbReference type="InterPro" id="IPR052891">
    <property type="entry name" value="DNA-3mA_glycosylase"/>
</dbReference>
<organism evidence="1 2">
    <name type="scientific">Fontibacter flavus</name>
    <dbReference type="NCBI Taxonomy" id="654838"/>
    <lineage>
        <taxon>Bacteria</taxon>
        <taxon>Pseudomonadati</taxon>
        <taxon>Bacteroidota</taxon>
        <taxon>Cytophagia</taxon>
        <taxon>Cytophagales</taxon>
        <taxon>Cyclobacteriaceae</taxon>
        <taxon>Fontibacter</taxon>
    </lineage>
</organism>
<dbReference type="Proteomes" id="UP001589797">
    <property type="component" value="Unassembled WGS sequence"/>
</dbReference>
<accession>A0ABV6FSQ6</accession>
<dbReference type="InterPro" id="IPR011257">
    <property type="entry name" value="DNA_glycosylase"/>
</dbReference>
<proteinExistence type="predicted"/>
<dbReference type="RefSeq" id="WP_382387352.1">
    <property type="nucleotide sequence ID" value="NZ_JBHLWI010000027.1"/>
</dbReference>
<keyword evidence="2" id="KW-1185">Reference proteome</keyword>
<gene>
    <name evidence="1" type="ORF">ACFFIP_09400</name>
</gene>
<dbReference type="Gene3D" id="1.10.340.30">
    <property type="entry name" value="Hypothetical protein, domain 2"/>
    <property type="match status" value="1"/>
</dbReference>